<name>A0ABN9PRV4_9DINO</name>
<dbReference type="EMBL" id="CAUYUJ010001429">
    <property type="protein sequence ID" value="CAK0795880.1"/>
    <property type="molecule type" value="Genomic_DNA"/>
</dbReference>
<feature type="signal peptide" evidence="3">
    <location>
        <begin position="1"/>
        <end position="18"/>
    </location>
</feature>
<feature type="coiled-coil region" evidence="1">
    <location>
        <begin position="41"/>
        <end position="68"/>
    </location>
</feature>
<protein>
    <submittedName>
        <fullName evidence="4">Uncharacterized protein</fullName>
    </submittedName>
</protein>
<feature type="chain" id="PRO_5045028909" evidence="3">
    <location>
        <begin position="19"/>
        <end position="423"/>
    </location>
</feature>
<evidence type="ECO:0000313" key="4">
    <source>
        <dbReference type="EMBL" id="CAK0795880.1"/>
    </source>
</evidence>
<keyword evidence="1" id="KW-0175">Coiled coil</keyword>
<evidence type="ECO:0000313" key="5">
    <source>
        <dbReference type="EMBL" id="CAK0900593.1"/>
    </source>
</evidence>
<evidence type="ECO:0000256" key="2">
    <source>
        <dbReference type="SAM" id="MobiDB-lite"/>
    </source>
</evidence>
<proteinExistence type="predicted"/>
<evidence type="ECO:0000256" key="1">
    <source>
        <dbReference type="SAM" id="Coils"/>
    </source>
</evidence>
<keyword evidence="6" id="KW-1185">Reference proteome</keyword>
<evidence type="ECO:0000313" key="6">
    <source>
        <dbReference type="Proteomes" id="UP001189429"/>
    </source>
</evidence>
<gene>
    <name evidence="4" type="ORF">PCOR1329_LOCUS5423</name>
    <name evidence="5" type="ORF">PCOR1329_LOCUS77832</name>
</gene>
<dbReference type="Proteomes" id="UP001189429">
    <property type="component" value="Unassembled WGS sequence"/>
</dbReference>
<evidence type="ECO:0000256" key="3">
    <source>
        <dbReference type="SAM" id="SignalP"/>
    </source>
</evidence>
<sequence length="423" mass="47100">MAAPLGRALLAAAVAVSGRVFGLTAAPLSRDVRGPDGETSREEIDRWLDEASEKSEALEQETQSVLDEIAKWIWEDPQAREEQELEMLEGILSKWDAENETRVEETARRMAAIAFRRELQALVKARTTRPALTLTREAAWKMATPPSKELAYAANPADTIEKSEAGESFPEVGLVTKEFRNLEAARAFRGLAAEELIDSIPRGKKARRRHYRPAPHASKRTREMVAQAIESWLPEAAKETSEIDSVYASANQKLGEQLETIAKEQAADQELLHQLGNVSTEQEEDVVPEADKELAILQGIWDRYEFESRAVSAEDLAESLHLMQDPSGWYSEALRALHQIGQGEPEAPEITRLRETVDRLESDLEAVEEALKEELAQAPEESGPARARASQRMAALRRQTTEAVAAAVRARIDSRLERARKGP</sequence>
<accession>A0ABN9PRV4</accession>
<organism evidence="4 6">
    <name type="scientific">Prorocentrum cordatum</name>
    <dbReference type="NCBI Taxonomy" id="2364126"/>
    <lineage>
        <taxon>Eukaryota</taxon>
        <taxon>Sar</taxon>
        <taxon>Alveolata</taxon>
        <taxon>Dinophyceae</taxon>
        <taxon>Prorocentrales</taxon>
        <taxon>Prorocentraceae</taxon>
        <taxon>Prorocentrum</taxon>
    </lineage>
</organism>
<reference evidence="4" key="1">
    <citation type="submission" date="2023-10" db="EMBL/GenBank/DDBJ databases">
        <authorList>
            <person name="Chen Y."/>
            <person name="Shah S."/>
            <person name="Dougan E. K."/>
            <person name="Thang M."/>
            <person name="Chan C."/>
        </authorList>
    </citation>
    <scope>NUCLEOTIDE SEQUENCE [LARGE SCALE GENOMIC DNA]</scope>
</reference>
<feature type="region of interest" description="Disordered" evidence="2">
    <location>
        <begin position="373"/>
        <end position="394"/>
    </location>
</feature>
<dbReference type="EMBL" id="CAUYUJ010020806">
    <property type="protein sequence ID" value="CAK0900593.1"/>
    <property type="molecule type" value="Genomic_DNA"/>
</dbReference>
<comment type="caution">
    <text evidence="4">The sequence shown here is derived from an EMBL/GenBank/DDBJ whole genome shotgun (WGS) entry which is preliminary data.</text>
</comment>
<keyword evidence="3" id="KW-0732">Signal</keyword>